<keyword evidence="2" id="KW-1185">Reference proteome</keyword>
<dbReference type="EMBL" id="AP026933">
    <property type="protein sequence ID" value="BDT03464.1"/>
    <property type="molecule type" value="Genomic_DNA"/>
</dbReference>
<evidence type="ECO:0000313" key="2">
    <source>
        <dbReference type="Proteomes" id="UP001163387"/>
    </source>
</evidence>
<dbReference type="Proteomes" id="UP001163387">
    <property type="component" value="Chromosome"/>
</dbReference>
<protein>
    <submittedName>
        <fullName evidence="1">Uncharacterized protein</fullName>
    </submittedName>
</protein>
<gene>
    <name evidence="1" type="ORF">SHM_11100</name>
</gene>
<accession>A0ABM8BUF5</accession>
<name>A0ABM8BUF5_9MOLU</name>
<sequence>MKKTSYEIFNIKDEETYIILKFNKYIPNFWGNSNAIKSYSIKDDGTIVINLK</sequence>
<organism evidence="1 2">
    <name type="scientific">Spiroplasma ixodetis</name>
    <dbReference type="NCBI Taxonomy" id="2141"/>
    <lineage>
        <taxon>Bacteria</taxon>
        <taxon>Bacillati</taxon>
        <taxon>Mycoplasmatota</taxon>
        <taxon>Mollicutes</taxon>
        <taxon>Entomoplasmatales</taxon>
        <taxon>Spiroplasmataceae</taxon>
        <taxon>Spiroplasma</taxon>
    </lineage>
</organism>
<evidence type="ECO:0000313" key="1">
    <source>
        <dbReference type="EMBL" id="BDT03464.1"/>
    </source>
</evidence>
<reference evidence="1 2" key="1">
    <citation type="journal article" date="2022" name="Front. Microbiol.">
        <title>Male-killing mechanisms vary between Spiroplasma species.</title>
        <authorList>
            <person name="Arai H."/>
            <person name="Inoue M."/>
            <person name="Kageyama D."/>
        </authorList>
    </citation>
    <scope>NUCLEOTIDE SEQUENCE [LARGE SCALE GENOMIC DNA]</scope>
    <source>
        <strain evidence="2">sHm</strain>
    </source>
</reference>
<proteinExistence type="predicted"/>